<dbReference type="EMBL" id="CAJVQA010025648">
    <property type="protein sequence ID" value="CAG8786706.1"/>
    <property type="molecule type" value="Genomic_DNA"/>
</dbReference>
<dbReference type="Proteomes" id="UP000789759">
    <property type="component" value="Unassembled WGS sequence"/>
</dbReference>
<dbReference type="InterPro" id="IPR051681">
    <property type="entry name" value="Ser/Thr_Kinases-Pseudokinases"/>
</dbReference>
<reference evidence="2" key="1">
    <citation type="submission" date="2021-06" db="EMBL/GenBank/DDBJ databases">
        <authorList>
            <person name="Kallberg Y."/>
            <person name="Tangrot J."/>
            <person name="Rosling A."/>
        </authorList>
    </citation>
    <scope>NUCLEOTIDE SEQUENCE</scope>
    <source>
        <strain evidence="2">FL966</strain>
    </source>
</reference>
<dbReference type="InterPro" id="IPR001245">
    <property type="entry name" value="Ser-Thr/Tyr_kinase_cat_dom"/>
</dbReference>
<dbReference type="GO" id="GO:0004674">
    <property type="term" value="F:protein serine/threonine kinase activity"/>
    <property type="evidence" value="ECO:0007669"/>
    <property type="project" value="TreeGrafter"/>
</dbReference>
<evidence type="ECO:0000313" key="3">
    <source>
        <dbReference type="Proteomes" id="UP000789759"/>
    </source>
</evidence>
<dbReference type="OrthoDB" id="2392649at2759"/>
<dbReference type="SUPFAM" id="SSF56112">
    <property type="entry name" value="Protein kinase-like (PK-like)"/>
    <property type="match status" value="1"/>
</dbReference>
<dbReference type="PRINTS" id="PR00109">
    <property type="entry name" value="TYRKINASE"/>
</dbReference>
<evidence type="ECO:0000259" key="1">
    <source>
        <dbReference type="PROSITE" id="PS50011"/>
    </source>
</evidence>
<dbReference type="AlphaFoldDB" id="A0A9N9JLC8"/>
<dbReference type="Gene3D" id="1.10.510.10">
    <property type="entry name" value="Transferase(Phosphotransferase) domain 1"/>
    <property type="match status" value="1"/>
</dbReference>
<dbReference type="PANTHER" id="PTHR44329">
    <property type="entry name" value="SERINE/THREONINE-PROTEIN KINASE TNNI3K-RELATED"/>
    <property type="match status" value="1"/>
</dbReference>
<dbReference type="InterPro" id="IPR000719">
    <property type="entry name" value="Prot_kinase_dom"/>
</dbReference>
<dbReference type="GO" id="GO:0005524">
    <property type="term" value="F:ATP binding"/>
    <property type="evidence" value="ECO:0007669"/>
    <property type="project" value="InterPro"/>
</dbReference>
<feature type="non-terminal residue" evidence="2">
    <location>
        <position position="519"/>
    </location>
</feature>
<organism evidence="2 3">
    <name type="scientific">Cetraspora pellucida</name>
    <dbReference type="NCBI Taxonomy" id="1433469"/>
    <lineage>
        <taxon>Eukaryota</taxon>
        <taxon>Fungi</taxon>
        <taxon>Fungi incertae sedis</taxon>
        <taxon>Mucoromycota</taxon>
        <taxon>Glomeromycotina</taxon>
        <taxon>Glomeromycetes</taxon>
        <taxon>Diversisporales</taxon>
        <taxon>Gigasporaceae</taxon>
        <taxon>Cetraspora</taxon>
    </lineage>
</organism>
<keyword evidence="3" id="KW-1185">Reference proteome</keyword>
<accession>A0A9N9JLC8</accession>
<sequence>MLTKQNIHFEWEMKIPALKRVLLMSLGVPYRFVVNFVEIFTQINNSSSQYKSYYTAELGSRAFRYFNELVRNVENWGGWVRQSIVNLTKSRKIYLVATATQSWRDESIKIQDDAIWIHADQSYFGGFNSVGYDIVNIIEDIINPSPHILVILEGERKRKNVCCECLELYSSHLQWCRCCNSKHFKEQFSNWTSTNCVVDSFLRDTQINACDASNSLEWIDYSRFTNVTIIGGGGYGTIHKAYYLDGDIRRWDHKKHCWERYPGFSVALKVLHNSQTISVEFMNELKAMHKCTAGKLTNIVAIYGITQNPYTKEFMMVMEYMNKGNMRDYLRSNSNLNWSRRLKIVLEIATGLMNIHTNGLIHGDFHSKNLLFEDTSGDTAFIGDLGLCHLSSVVANEIFGVLPYMAPEVLRSKLYTKAADIYSFGMLMWEVATGKPPFYDRAHDADLFFDVLGGHRPPLQDEIPKCYKNLIKWCWDPDPHKRPSAEEIRNIVENWYCDKSQSTFSVADKEITNRDPHPS</sequence>
<feature type="domain" description="Protein kinase" evidence="1">
    <location>
        <begin position="224"/>
        <end position="496"/>
    </location>
</feature>
<name>A0A9N9JLC8_9GLOM</name>
<evidence type="ECO:0000313" key="2">
    <source>
        <dbReference type="EMBL" id="CAG8786706.1"/>
    </source>
</evidence>
<dbReference type="PROSITE" id="PS50011">
    <property type="entry name" value="PROTEIN_KINASE_DOM"/>
    <property type="match status" value="1"/>
</dbReference>
<comment type="caution">
    <text evidence="2">The sequence shown here is derived from an EMBL/GenBank/DDBJ whole genome shotgun (WGS) entry which is preliminary data.</text>
</comment>
<protein>
    <submittedName>
        <fullName evidence="2">19436_t:CDS:1</fullName>
    </submittedName>
</protein>
<dbReference type="InterPro" id="IPR011009">
    <property type="entry name" value="Kinase-like_dom_sf"/>
</dbReference>
<proteinExistence type="predicted"/>
<gene>
    <name evidence="2" type="ORF">CPELLU_LOCUS16733</name>
</gene>
<dbReference type="Pfam" id="PF07714">
    <property type="entry name" value="PK_Tyr_Ser-Thr"/>
    <property type="match status" value="1"/>
</dbReference>